<reference evidence="1 2" key="1">
    <citation type="journal article" date="2012" name="J. Bacteriol.">
        <title>Complete genome sequence of the broad-host-range strain Sinorhizobium fredii USDA257.</title>
        <authorList>
            <person name="Schuldes J."/>
            <person name="Rodriguez Orbegoso M."/>
            <person name="Schmeisser C."/>
            <person name="Krishnan H.B."/>
            <person name="Daniel R."/>
            <person name="Streit W.R."/>
        </authorList>
    </citation>
    <scope>NUCLEOTIDE SEQUENCE [LARGE SCALE GENOMIC DNA]</scope>
    <source>
        <strain evidence="1 2">USDA 257</strain>
    </source>
</reference>
<dbReference type="EMBL" id="CP003563">
    <property type="protein sequence ID" value="AFL52879.1"/>
    <property type="molecule type" value="Genomic_DNA"/>
</dbReference>
<sequence>MTLETIRFDIQDFLKTPEDQAGILEAALEDGDPDLIATILADIREAQRRNGIDPDAPKVTGALGDRG</sequence>
<dbReference type="Proteomes" id="UP000006180">
    <property type="component" value="Chromosome"/>
</dbReference>
<gene>
    <name evidence="1" type="ORF">USDA257_c43400</name>
</gene>
<name>I3XAH3_SINF2</name>
<proteinExistence type="predicted"/>
<dbReference type="KEGG" id="sfd:USDA257_c43400"/>
<accession>I3XAH3</accession>
<dbReference type="AlphaFoldDB" id="I3XAH3"/>
<protein>
    <recommendedName>
        <fullName evidence="3">Addiction module antidote protein</fullName>
    </recommendedName>
</protein>
<dbReference type="HOGENOM" id="CLU_2901836_0_0_5"/>
<organism evidence="1 2">
    <name type="scientific">Sinorhizobium fredii (strain USDA 257)</name>
    <dbReference type="NCBI Taxonomy" id="1185652"/>
    <lineage>
        <taxon>Bacteria</taxon>
        <taxon>Pseudomonadati</taxon>
        <taxon>Pseudomonadota</taxon>
        <taxon>Alphaproteobacteria</taxon>
        <taxon>Hyphomicrobiales</taxon>
        <taxon>Rhizobiaceae</taxon>
        <taxon>Sinorhizobium/Ensifer group</taxon>
        <taxon>Sinorhizobium</taxon>
    </lineage>
</organism>
<evidence type="ECO:0000313" key="2">
    <source>
        <dbReference type="Proteomes" id="UP000006180"/>
    </source>
</evidence>
<dbReference type="PATRIC" id="fig|1185652.3.peg.4505"/>
<evidence type="ECO:0000313" key="1">
    <source>
        <dbReference type="EMBL" id="AFL52879.1"/>
    </source>
</evidence>
<evidence type="ECO:0008006" key="3">
    <source>
        <dbReference type="Google" id="ProtNLM"/>
    </source>
</evidence>